<gene>
    <name evidence="1" type="ORF">SAMN05444581_1191</name>
</gene>
<keyword evidence="2" id="KW-1185">Reference proteome</keyword>
<protein>
    <submittedName>
        <fullName evidence="1">Uncharacterized protein</fullName>
    </submittedName>
</protein>
<feature type="non-terminal residue" evidence="1">
    <location>
        <position position="1"/>
    </location>
</feature>
<dbReference type="EMBL" id="FOSN01000019">
    <property type="protein sequence ID" value="SFK76830.1"/>
    <property type="molecule type" value="Genomic_DNA"/>
</dbReference>
<dbReference type="Proteomes" id="UP000198755">
    <property type="component" value="Unassembled WGS sequence"/>
</dbReference>
<evidence type="ECO:0000313" key="1">
    <source>
        <dbReference type="EMBL" id="SFK76830.1"/>
    </source>
</evidence>
<organism evidence="1 2">
    <name type="scientific">Methylocapsa palsarum</name>
    <dbReference type="NCBI Taxonomy" id="1612308"/>
    <lineage>
        <taxon>Bacteria</taxon>
        <taxon>Pseudomonadati</taxon>
        <taxon>Pseudomonadota</taxon>
        <taxon>Alphaproteobacteria</taxon>
        <taxon>Hyphomicrobiales</taxon>
        <taxon>Beijerinckiaceae</taxon>
        <taxon>Methylocapsa</taxon>
    </lineage>
</organism>
<evidence type="ECO:0000313" key="2">
    <source>
        <dbReference type="Proteomes" id="UP000198755"/>
    </source>
</evidence>
<reference evidence="1 2" key="1">
    <citation type="submission" date="2016-10" db="EMBL/GenBank/DDBJ databases">
        <authorList>
            <person name="de Groot N.N."/>
        </authorList>
    </citation>
    <scope>NUCLEOTIDE SEQUENCE [LARGE SCALE GENOMIC DNA]</scope>
    <source>
        <strain evidence="1 2">NE2</strain>
    </source>
</reference>
<sequence>IRHYDKPQLPWNYSCPAPAKSKKNKLIRDEKGAFEIVSVKLLRIRKALKANAFDLP</sequence>
<accession>A0A1I4C855</accession>
<proteinExistence type="predicted"/>
<dbReference type="AlphaFoldDB" id="A0A1I4C855"/>
<name>A0A1I4C855_9HYPH</name>